<feature type="transmembrane region" description="Helical" evidence="1">
    <location>
        <begin position="50"/>
        <end position="71"/>
    </location>
</feature>
<organism evidence="2 3">
    <name type="scientific">Cryobacterium sinapicolor</name>
    <dbReference type="NCBI Taxonomy" id="1259236"/>
    <lineage>
        <taxon>Bacteria</taxon>
        <taxon>Bacillati</taxon>
        <taxon>Actinomycetota</taxon>
        <taxon>Actinomycetes</taxon>
        <taxon>Micrococcales</taxon>
        <taxon>Microbacteriaceae</taxon>
        <taxon>Cryobacterium</taxon>
    </lineage>
</organism>
<evidence type="ECO:0000313" key="3">
    <source>
        <dbReference type="Proteomes" id="UP000297853"/>
    </source>
</evidence>
<keyword evidence="1" id="KW-0472">Membrane</keyword>
<evidence type="ECO:0000313" key="2">
    <source>
        <dbReference type="EMBL" id="TFC96326.1"/>
    </source>
</evidence>
<protein>
    <submittedName>
        <fullName evidence="2">Uncharacterized protein</fullName>
    </submittedName>
</protein>
<sequence length="117" mass="12885">MVAAIHLIRDQVDPARLLLRSAVADIPKRALHAVWHLVGVDRVLGASTPLYLGIVLPTGSGLVAAVFPILAFQLNLIAVYLPCRSGCYFFPSLSISHRRSMMRDGWRLHDNLVDVTT</sequence>
<proteinExistence type="predicted"/>
<evidence type="ECO:0000256" key="1">
    <source>
        <dbReference type="SAM" id="Phobius"/>
    </source>
</evidence>
<keyword evidence="1" id="KW-0812">Transmembrane</keyword>
<keyword evidence="1" id="KW-1133">Transmembrane helix</keyword>
<name>A0ABY2IY26_9MICO</name>
<dbReference type="Proteomes" id="UP000297853">
    <property type="component" value="Unassembled WGS sequence"/>
</dbReference>
<accession>A0ABY2IY26</accession>
<reference evidence="2 3" key="1">
    <citation type="submission" date="2019-03" db="EMBL/GenBank/DDBJ databases">
        <title>Genomics of glacier-inhabiting Cryobacterium strains.</title>
        <authorList>
            <person name="Liu Q."/>
            <person name="Xin Y.-H."/>
        </authorList>
    </citation>
    <scope>NUCLEOTIDE SEQUENCE [LARGE SCALE GENOMIC DNA]</scope>
    <source>
        <strain evidence="2 3">TMT1-23-1</strain>
    </source>
</reference>
<comment type="caution">
    <text evidence="2">The sequence shown here is derived from an EMBL/GenBank/DDBJ whole genome shotgun (WGS) entry which is preliminary data.</text>
</comment>
<gene>
    <name evidence="2" type="ORF">E3T28_12765</name>
</gene>
<keyword evidence="3" id="KW-1185">Reference proteome</keyword>
<dbReference type="EMBL" id="SOGQ01000067">
    <property type="protein sequence ID" value="TFC96326.1"/>
    <property type="molecule type" value="Genomic_DNA"/>
</dbReference>